<dbReference type="PANTHER" id="PTHR10293">
    <property type="entry name" value="GLUTAREDOXIN FAMILY MEMBER"/>
    <property type="match status" value="1"/>
</dbReference>
<dbReference type="GO" id="GO:0006879">
    <property type="term" value="P:intracellular iron ion homeostasis"/>
    <property type="evidence" value="ECO:0007669"/>
    <property type="project" value="TreeGrafter"/>
</dbReference>
<evidence type="ECO:0000313" key="5">
    <source>
        <dbReference type="EMBL" id="PYI35782.1"/>
    </source>
</evidence>
<dbReference type="GO" id="GO:0015036">
    <property type="term" value="F:disulfide oxidoreductase activity"/>
    <property type="evidence" value="ECO:0007669"/>
    <property type="project" value="UniProtKB-ARBA"/>
</dbReference>
<keyword evidence="6" id="KW-1185">Reference proteome</keyword>
<keyword evidence="2" id="KW-0408">Iron</keyword>
<organism evidence="5 6">
    <name type="scientific">Aspergillus indologenus CBS 114.80</name>
    <dbReference type="NCBI Taxonomy" id="1450541"/>
    <lineage>
        <taxon>Eukaryota</taxon>
        <taxon>Fungi</taxon>
        <taxon>Dikarya</taxon>
        <taxon>Ascomycota</taxon>
        <taxon>Pezizomycotina</taxon>
        <taxon>Eurotiomycetes</taxon>
        <taxon>Eurotiomycetidae</taxon>
        <taxon>Eurotiales</taxon>
        <taxon>Aspergillaceae</taxon>
        <taxon>Aspergillus</taxon>
        <taxon>Aspergillus subgen. Circumdati</taxon>
    </lineage>
</organism>
<dbReference type="InterPro" id="IPR004480">
    <property type="entry name" value="Monothiol_GRX-rel"/>
</dbReference>
<feature type="domain" description="Glutaredoxin" evidence="4">
    <location>
        <begin position="80"/>
        <end position="144"/>
    </location>
</feature>
<dbReference type="Gene3D" id="3.40.30.10">
    <property type="entry name" value="Glutaredoxin"/>
    <property type="match status" value="1"/>
</dbReference>
<evidence type="ECO:0000259" key="4">
    <source>
        <dbReference type="Pfam" id="PF00462"/>
    </source>
</evidence>
<dbReference type="EMBL" id="KZ825468">
    <property type="protein sequence ID" value="PYI35782.1"/>
    <property type="molecule type" value="Genomic_DNA"/>
</dbReference>
<dbReference type="InterPro" id="IPR036249">
    <property type="entry name" value="Thioredoxin-like_sf"/>
</dbReference>
<protein>
    <submittedName>
        <fullName evidence="5">Glutaredoxin</fullName>
    </submittedName>
</protein>
<name>A0A2V5IKE1_9EURO</name>
<sequence length="178" mass="19612">MDTLDHLEEYGVSKAPSIIFLRNGHILESIPGSDPTRFRDALDRHAGGVQPIDNSATLVPELTKAVPIARLTELVKAAPVMLFMTGTPSSPRCRLSRRLVGILRGHDIDYDFFDVLADEDVRQGITEFGDWPTFPQLWVDGELVGGLEIVREGLGADPDFIKNHVVRKAAAQEDTNPV</sequence>
<reference evidence="5 6" key="1">
    <citation type="submission" date="2018-02" db="EMBL/GenBank/DDBJ databases">
        <title>The genomes of Aspergillus section Nigri reveals drivers in fungal speciation.</title>
        <authorList>
            <consortium name="DOE Joint Genome Institute"/>
            <person name="Vesth T.C."/>
            <person name="Nybo J."/>
            <person name="Theobald S."/>
            <person name="Brandl J."/>
            <person name="Frisvad J.C."/>
            <person name="Nielsen K.F."/>
            <person name="Lyhne E.K."/>
            <person name="Kogle M.E."/>
            <person name="Kuo A."/>
            <person name="Riley R."/>
            <person name="Clum A."/>
            <person name="Nolan M."/>
            <person name="Lipzen A."/>
            <person name="Salamov A."/>
            <person name="Henrissat B."/>
            <person name="Wiebenga A."/>
            <person name="De vries R.P."/>
            <person name="Grigoriev I.V."/>
            <person name="Mortensen U.H."/>
            <person name="Andersen M.R."/>
            <person name="Baker S.E."/>
        </authorList>
    </citation>
    <scope>NUCLEOTIDE SEQUENCE [LARGE SCALE GENOMIC DNA]</scope>
    <source>
        <strain evidence="5 6">CBS 114.80</strain>
    </source>
</reference>
<keyword evidence="1" id="KW-0479">Metal-binding</keyword>
<dbReference type="PANTHER" id="PTHR10293:SF73">
    <property type="entry name" value="GLUTAREDOXIN-3"/>
    <property type="match status" value="1"/>
</dbReference>
<dbReference type="GO" id="GO:0046872">
    <property type="term" value="F:metal ion binding"/>
    <property type="evidence" value="ECO:0007669"/>
    <property type="project" value="UniProtKB-KW"/>
</dbReference>
<evidence type="ECO:0000256" key="3">
    <source>
        <dbReference type="ARBA" id="ARBA00023014"/>
    </source>
</evidence>
<evidence type="ECO:0000313" key="6">
    <source>
        <dbReference type="Proteomes" id="UP000248817"/>
    </source>
</evidence>
<dbReference type="CDD" id="cd03028">
    <property type="entry name" value="GRX_PICOT_like"/>
    <property type="match status" value="1"/>
</dbReference>
<dbReference type="GO" id="GO:0005634">
    <property type="term" value="C:nucleus"/>
    <property type="evidence" value="ECO:0007669"/>
    <property type="project" value="TreeGrafter"/>
</dbReference>
<dbReference type="InterPro" id="IPR033658">
    <property type="entry name" value="GRX_PICOT-like"/>
</dbReference>
<evidence type="ECO:0000256" key="1">
    <source>
        <dbReference type="ARBA" id="ARBA00022723"/>
    </source>
</evidence>
<dbReference type="InterPro" id="IPR002109">
    <property type="entry name" value="Glutaredoxin"/>
</dbReference>
<dbReference type="GO" id="GO:0005829">
    <property type="term" value="C:cytosol"/>
    <property type="evidence" value="ECO:0007669"/>
    <property type="project" value="TreeGrafter"/>
</dbReference>
<dbReference type="PROSITE" id="PS51354">
    <property type="entry name" value="GLUTAREDOXIN_2"/>
    <property type="match status" value="1"/>
</dbReference>
<dbReference type="Proteomes" id="UP000248817">
    <property type="component" value="Unassembled WGS sequence"/>
</dbReference>
<dbReference type="AlphaFoldDB" id="A0A2V5IKE1"/>
<gene>
    <name evidence="5" type="ORF">BP00DRAFT_492317</name>
</gene>
<proteinExistence type="predicted"/>
<dbReference type="SUPFAM" id="SSF52833">
    <property type="entry name" value="Thioredoxin-like"/>
    <property type="match status" value="1"/>
</dbReference>
<evidence type="ECO:0000256" key="2">
    <source>
        <dbReference type="ARBA" id="ARBA00023004"/>
    </source>
</evidence>
<dbReference type="GO" id="GO:0051537">
    <property type="term" value="F:2 iron, 2 sulfur cluster binding"/>
    <property type="evidence" value="ECO:0007669"/>
    <property type="project" value="TreeGrafter"/>
</dbReference>
<dbReference type="Pfam" id="PF00462">
    <property type="entry name" value="Glutaredoxin"/>
    <property type="match status" value="1"/>
</dbReference>
<accession>A0A2V5IKE1</accession>
<keyword evidence="3" id="KW-0411">Iron-sulfur</keyword>